<dbReference type="PROSITE" id="PS00061">
    <property type="entry name" value="ADH_SHORT"/>
    <property type="match status" value="1"/>
</dbReference>
<dbReference type="PRINTS" id="PR00081">
    <property type="entry name" value="GDHRDH"/>
</dbReference>
<dbReference type="InterPro" id="IPR036291">
    <property type="entry name" value="NAD(P)-bd_dom_sf"/>
</dbReference>
<dbReference type="Proteomes" id="UP000223527">
    <property type="component" value="Unassembled WGS sequence"/>
</dbReference>
<dbReference type="InterPro" id="IPR020904">
    <property type="entry name" value="Sc_DH/Rdtase_CS"/>
</dbReference>
<sequence length="249" mass="25159">MPGRLNGKHCLVTAAGQGIGRAAALAYAAEGATVLATDRDAGKLADLAAHGIATQALDVLDDAAVKSAIAAHGPFDVVFNCAGFVHQNDVLSCTDADWDFAFALNVRAQWKVMQAALPGMLGKGGGAIVNMASAAGSVKGVANRFVYGATKAAVVGMTKSVAADYVARGIRCNCVCPGTVDTPSLGERIAANARAAGGLEAARAAFVGRQAMGRLATPEEIAALVVYLSAPESAFVTAQAIVIDGGWTN</sequence>
<dbReference type="OrthoDB" id="9789398at2"/>
<evidence type="ECO:0000313" key="5">
    <source>
        <dbReference type="Proteomes" id="UP000223527"/>
    </source>
</evidence>
<evidence type="ECO:0000256" key="2">
    <source>
        <dbReference type="ARBA" id="ARBA00023002"/>
    </source>
</evidence>
<keyword evidence="5" id="KW-1185">Reference proteome</keyword>
<dbReference type="Pfam" id="PF13561">
    <property type="entry name" value="adh_short_C2"/>
    <property type="match status" value="1"/>
</dbReference>
<reference evidence="4 5" key="1">
    <citation type="submission" date="2017-10" db="EMBL/GenBank/DDBJ databases">
        <authorList>
            <person name="Banno H."/>
            <person name="Chua N.-H."/>
        </authorList>
    </citation>
    <scope>NUCLEOTIDE SEQUENCE [LARGE SCALE GENOMIC DNA]</scope>
    <source>
        <strain evidence="4 5">YW11</strain>
    </source>
</reference>
<dbReference type="PANTHER" id="PTHR43477:SF4">
    <property type="entry name" value="DEHYDROGENASE_REDUCTASE SDR FAMILY MEMBER 6"/>
    <property type="match status" value="1"/>
</dbReference>
<dbReference type="EMBL" id="PDNU01000017">
    <property type="protein sequence ID" value="PHK94917.1"/>
    <property type="molecule type" value="Genomic_DNA"/>
</dbReference>
<gene>
    <name evidence="4" type="ORF">CR162_10790</name>
</gene>
<proteinExistence type="inferred from homology"/>
<dbReference type="AlphaFoldDB" id="A0A2C7AE44"/>
<name>A0A2C7AE44_9PROT</name>
<evidence type="ECO:0000313" key="4">
    <source>
        <dbReference type="EMBL" id="PHK94917.1"/>
    </source>
</evidence>
<dbReference type="InterPro" id="IPR002347">
    <property type="entry name" value="SDR_fam"/>
</dbReference>
<dbReference type="PANTHER" id="PTHR43477">
    <property type="entry name" value="DIHYDROANTICAPSIN 7-DEHYDROGENASE"/>
    <property type="match status" value="1"/>
</dbReference>
<keyword evidence="3" id="KW-0520">NAD</keyword>
<organism evidence="4 5">
    <name type="scientific">Teichococcus rhizosphaerae</name>
    <dbReference type="NCBI Taxonomy" id="1335062"/>
    <lineage>
        <taxon>Bacteria</taxon>
        <taxon>Pseudomonadati</taxon>
        <taxon>Pseudomonadota</taxon>
        <taxon>Alphaproteobacteria</taxon>
        <taxon>Acetobacterales</taxon>
        <taxon>Roseomonadaceae</taxon>
        <taxon>Roseomonas</taxon>
    </lineage>
</organism>
<dbReference type="GO" id="GO:0016491">
    <property type="term" value="F:oxidoreductase activity"/>
    <property type="evidence" value="ECO:0007669"/>
    <property type="project" value="UniProtKB-KW"/>
</dbReference>
<accession>A0A2C7AE44</accession>
<dbReference type="RefSeq" id="WP_099095563.1">
    <property type="nucleotide sequence ID" value="NZ_PDNU01000017.1"/>
</dbReference>
<comment type="caution">
    <text evidence="4">The sequence shown here is derived from an EMBL/GenBank/DDBJ whole genome shotgun (WGS) entry which is preliminary data.</text>
</comment>
<dbReference type="InterPro" id="IPR051122">
    <property type="entry name" value="SDR_DHRS6-like"/>
</dbReference>
<dbReference type="FunFam" id="3.40.50.720:FF:000084">
    <property type="entry name" value="Short-chain dehydrogenase reductase"/>
    <property type="match status" value="1"/>
</dbReference>
<dbReference type="PRINTS" id="PR00080">
    <property type="entry name" value="SDRFAMILY"/>
</dbReference>
<evidence type="ECO:0000256" key="1">
    <source>
        <dbReference type="ARBA" id="ARBA00006484"/>
    </source>
</evidence>
<protein>
    <submittedName>
        <fullName evidence="4">NAD(P)-dependent oxidoreductase</fullName>
    </submittedName>
</protein>
<dbReference type="Gene3D" id="3.40.50.720">
    <property type="entry name" value="NAD(P)-binding Rossmann-like Domain"/>
    <property type="match status" value="1"/>
</dbReference>
<evidence type="ECO:0000256" key="3">
    <source>
        <dbReference type="ARBA" id="ARBA00023027"/>
    </source>
</evidence>
<comment type="similarity">
    <text evidence="1">Belongs to the short-chain dehydrogenases/reductases (SDR) family.</text>
</comment>
<keyword evidence="2" id="KW-0560">Oxidoreductase</keyword>
<dbReference type="SUPFAM" id="SSF51735">
    <property type="entry name" value="NAD(P)-binding Rossmann-fold domains"/>
    <property type="match status" value="1"/>
</dbReference>